<dbReference type="PANTHER" id="PTHR32282:SF27">
    <property type="entry name" value="PENICILLIN-BINDING PROTEIN 1A"/>
    <property type="match status" value="1"/>
</dbReference>
<evidence type="ECO:0008006" key="11">
    <source>
        <dbReference type="Google" id="ProtNLM"/>
    </source>
</evidence>
<keyword evidence="2" id="KW-0808">Transferase</keyword>
<dbReference type="EMBL" id="JANPXH010001171">
    <property type="protein sequence ID" value="MCR6679367.1"/>
    <property type="molecule type" value="Genomic_DNA"/>
</dbReference>
<feature type="non-terminal residue" evidence="9">
    <location>
        <position position="83"/>
    </location>
</feature>
<gene>
    <name evidence="9" type="ORF">NVV43_28325</name>
</gene>
<keyword evidence="1" id="KW-0328">Glycosyltransferase</keyword>
<keyword evidence="8" id="KW-0961">Cell wall biogenesis/degradation</keyword>
<evidence type="ECO:0000256" key="2">
    <source>
        <dbReference type="ARBA" id="ARBA00022679"/>
    </source>
</evidence>
<accession>A0AAW5N476</accession>
<evidence type="ECO:0000256" key="5">
    <source>
        <dbReference type="ARBA" id="ARBA00022984"/>
    </source>
</evidence>
<dbReference type="InterPro" id="IPR012338">
    <property type="entry name" value="Beta-lactam/transpept-like"/>
</dbReference>
<dbReference type="Gene3D" id="3.40.710.10">
    <property type="entry name" value="DD-peptidase/beta-lactamase superfamily"/>
    <property type="match status" value="1"/>
</dbReference>
<keyword evidence="6" id="KW-1133">Transmembrane helix</keyword>
<dbReference type="AlphaFoldDB" id="A0AAW5N476"/>
<dbReference type="Proteomes" id="UP001206878">
    <property type="component" value="Unassembled WGS sequence"/>
</dbReference>
<feature type="non-terminal residue" evidence="9">
    <location>
        <position position="1"/>
    </location>
</feature>
<keyword evidence="5" id="KW-0573">Peptidoglycan synthesis</keyword>
<evidence type="ECO:0000313" key="9">
    <source>
        <dbReference type="EMBL" id="MCR6679367.1"/>
    </source>
</evidence>
<comment type="caution">
    <text evidence="9">The sequence shown here is derived from an EMBL/GenBank/DDBJ whole genome shotgun (WGS) entry which is preliminary data.</text>
</comment>
<keyword evidence="3" id="KW-0812">Transmembrane</keyword>
<organism evidence="9 10">
    <name type="scientific">Escherichia marmotae</name>
    <dbReference type="NCBI Taxonomy" id="1499973"/>
    <lineage>
        <taxon>Bacteria</taxon>
        <taxon>Pseudomonadati</taxon>
        <taxon>Pseudomonadota</taxon>
        <taxon>Gammaproteobacteria</taxon>
        <taxon>Enterobacterales</taxon>
        <taxon>Enterobacteriaceae</taxon>
        <taxon>Escherichia</taxon>
    </lineage>
</organism>
<dbReference type="GO" id="GO:0009252">
    <property type="term" value="P:peptidoglycan biosynthetic process"/>
    <property type="evidence" value="ECO:0007669"/>
    <property type="project" value="UniProtKB-KW"/>
</dbReference>
<proteinExistence type="predicted"/>
<sequence length="83" mass="8985">TSLMRDVVRMGTGARAMKLGRQDLAGKTGTTNDFVDAWFCGFNANLVAVAWIGFDTPQTLGRNETGGLVALPMWMGYMGQVLK</sequence>
<evidence type="ECO:0000256" key="3">
    <source>
        <dbReference type="ARBA" id="ARBA00022692"/>
    </source>
</evidence>
<dbReference type="PANTHER" id="PTHR32282">
    <property type="entry name" value="BINDING PROTEIN TRANSPEPTIDASE, PUTATIVE-RELATED"/>
    <property type="match status" value="1"/>
</dbReference>
<evidence type="ECO:0000256" key="1">
    <source>
        <dbReference type="ARBA" id="ARBA00022676"/>
    </source>
</evidence>
<protein>
    <recommendedName>
        <fullName evidence="11">Penicillin-binding protein</fullName>
    </recommendedName>
</protein>
<dbReference type="SUPFAM" id="SSF56601">
    <property type="entry name" value="beta-lactamase/transpeptidase-like"/>
    <property type="match status" value="1"/>
</dbReference>
<dbReference type="GO" id="GO:0030288">
    <property type="term" value="C:outer membrane-bounded periplasmic space"/>
    <property type="evidence" value="ECO:0007669"/>
    <property type="project" value="TreeGrafter"/>
</dbReference>
<evidence type="ECO:0000256" key="4">
    <source>
        <dbReference type="ARBA" id="ARBA00022960"/>
    </source>
</evidence>
<evidence type="ECO:0000256" key="8">
    <source>
        <dbReference type="ARBA" id="ARBA00023316"/>
    </source>
</evidence>
<dbReference type="GO" id="GO:0008955">
    <property type="term" value="F:peptidoglycan glycosyltransferase activity"/>
    <property type="evidence" value="ECO:0007669"/>
    <property type="project" value="TreeGrafter"/>
</dbReference>
<dbReference type="GO" id="GO:0071555">
    <property type="term" value="P:cell wall organization"/>
    <property type="evidence" value="ECO:0007669"/>
    <property type="project" value="UniProtKB-KW"/>
</dbReference>
<reference evidence="9" key="1">
    <citation type="submission" date="2022-07" db="EMBL/GenBank/DDBJ databases">
        <title>Diversity of ethanolamine utilization by human commensal Escherichia coli.</title>
        <authorList>
            <person name="Jubelin G."/>
        </authorList>
    </citation>
    <scope>NUCLEOTIDE SEQUENCE</scope>
    <source>
        <strain evidence="9">S1</strain>
    </source>
</reference>
<dbReference type="GO" id="GO:0008360">
    <property type="term" value="P:regulation of cell shape"/>
    <property type="evidence" value="ECO:0007669"/>
    <property type="project" value="UniProtKB-KW"/>
</dbReference>
<evidence type="ECO:0000256" key="6">
    <source>
        <dbReference type="ARBA" id="ARBA00022989"/>
    </source>
</evidence>
<evidence type="ECO:0000313" key="10">
    <source>
        <dbReference type="Proteomes" id="UP001206878"/>
    </source>
</evidence>
<keyword evidence="7" id="KW-0472">Membrane</keyword>
<keyword evidence="4" id="KW-0133">Cell shape</keyword>
<evidence type="ECO:0000256" key="7">
    <source>
        <dbReference type="ARBA" id="ARBA00023136"/>
    </source>
</evidence>
<dbReference type="InterPro" id="IPR050396">
    <property type="entry name" value="Glycosyltr_51/Transpeptidase"/>
</dbReference>
<name>A0AAW5N476_9ESCH</name>